<keyword evidence="3" id="KW-0732">Signal</keyword>
<keyword evidence="6" id="KW-0325">Glycoprotein</keyword>
<organism evidence="8 9">
    <name type="scientific">Mytilus galloprovincialis</name>
    <name type="common">Mediterranean mussel</name>
    <dbReference type="NCBI Taxonomy" id="29158"/>
    <lineage>
        <taxon>Eukaryota</taxon>
        <taxon>Metazoa</taxon>
        <taxon>Spiralia</taxon>
        <taxon>Lophotrochozoa</taxon>
        <taxon>Mollusca</taxon>
        <taxon>Bivalvia</taxon>
        <taxon>Autobranchia</taxon>
        <taxon>Pteriomorphia</taxon>
        <taxon>Mytilida</taxon>
        <taxon>Mytiloidea</taxon>
        <taxon>Mytilidae</taxon>
        <taxon>Mytilinae</taxon>
        <taxon>Mytilus</taxon>
    </lineage>
</organism>
<keyword evidence="4" id="KW-0175">Coiled coil</keyword>
<dbReference type="PROSITE" id="PS51406">
    <property type="entry name" value="FIBRINOGEN_C_2"/>
    <property type="match status" value="1"/>
</dbReference>
<keyword evidence="5" id="KW-1015">Disulfide bond</keyword>
<evidence type="ECO:0000256" key="6">
    <source>
        <dbReference type="ARBA" id="ARBA00023180"/>
    </source>
</evidence>
<dbReference type="PROSITE" id="PS00514">
    <property type="entry name" value="FIBRINOGEN_C_1"/>
    <property type="match status" value="1"/>
</dbReference>
<dbReference type="Gene3D" id="3.90.215.10">
    <property type="entry name" value="Gamma Fibrinogen, chain A, domain 1"/>
    <property type="match status" value="1"/>
</dbReference>
<evidence type="ECO:0000256" key="3">
    <source>
        <dbReference type="ARBA" id="ARBA00022729"/>
    </source>
</evidence>
<evidence type="ECO:0000313" key="9">
    <source>
        <dbReference type="Proteomes" id="UP000596742"/>
    </source>
</evidence>
<dbReference type="GO" id="GO:0005576">
    <property type="term" value="C:extracellular region"/>
    <property type="evidence" value="ECO:0007669"/>
    <property type="project" value="UniProtKB-SubCell"/>
</dbReference>
<dbReference type="InterPro" id="IPR037579">
    <property type="entry name" value="FIB_ANG-like"/>
</dbReference>
<feature type="domain" description="Fibrinogen C-terminal" evidence="7">
    <location>
        <begin position="1"/>
        <end position="77"/>
    </location>
</feature>
<proteinExistence type="predicted"/>
<dbReference type="PANTHER" id="PTHR47221:SF6">
    <property type="entry name" value="FIBRINOGEN ALPHA CHAIN"/>
    <property type="match status" value="1"/>
</dbReference>
<evidence type="ECO:0000256" key="1">
    <source>
        <dbReference type="ARBA" id="ARBA00004613"/>
    </source>
</evidence>
<dbReference type="PANTHER" id="PTHR47221">
    <property type="entry name" value="FIBRINOGEN ALPHA CHAIN"/>
    <property type="match status" value="1"/>
</dbReference>
<dbReference type="InterPro" id="IPR020837">
    <property type="entry name" value="Fibrinogen_CS"/>
</dbReference>
<dbReference type="Proteomes" id="UP000596742">
    <property type="component" value="Unassembled WGS sequence"/>
</dbReference>
<evidence type="ECO:0000259" key="7">
    <source>
        <dbReference type="PROSITE" id="PS51406"/>
    </source>
</evidence>
<dbReference type="AlphaFoldDB" id="A0A8B6DRT4"/>
<dbReference type="Pfam" id="PF00147">
    <property type="entry name" value="Fibrinogen_C"/>
    <property type="match status" value="1"/>
</dbReference>
<protein>
    <recommendedName>
        <fullName evidence="7">Fibrinogen C-terminal domain-containing protein</fullName>
    </recommendedName>
</protein>
<comment type="caution">
    <text evidence="8">The sequence shown here is derived from an EMBL/GenBank/DDBJ whole genome shotgun (WGS) entry which is preliminary data.</text>
</comment>
<comment type="subcellular location">
    <subcellularLocation>
        <location evidence="1">Secreted</location>
    </subcellularLocation>
</comment>
<evidence type="ECO:0000256" key="2">
    <source>
        <dbReference type="ARBA" id="ARBA00022525"/>
    </source>
</evidence>
<sequence length="77" mass="9084">MKFSTYDRDSDEWPTVNCAATRKGGWWYNNCYMSNLNGKYLRGKYDAIQLNYKGNTWGSWLGNNYALKTSVMMIRTY</sequence>
<dbReference type="EMBL" id="UYJE01003917">
    <property type="protein sequence ID" value="VDI23328.1"/>
    <property type="molecule type" value="Genomic_DNA"/>
</dbReference>
<gene>
    <name evidence="8" type="ORF">MGAL_10B002147</name>
</gene>
<dbReference type="SUPFAM" id="SSF56496">
    <property type="entry name" value="Fibrinogen C-terminal domain-like"/>
    <property type="match status" value="1"/>
</dbReference>
<dbReference type="InterPro" id="IPR002181">
    <property type="entry name" value="Fibrinogen_a/b/g_C_dom"/>
</dbReference>
<evidence type="ECO:0000256" key="5">
    <source>
        <dbReference type="ARBA" id="ARBA00023157"/>
    </source>
</evidence>
<name>A0A8B6DRT4_MYTGA</name>
<keyword evidence="2" id="KW-0964">Secreted</keyword>
<evidence type="ECO:0000256" key="4">
    <source>
        <dbReference type="ARBA" id="ARBA00023054"/>
    </source>
</evidence>
<accession>A0A8B6DRT4</accession>
<evidence type="ECO:0000313" key="8">
    <source>
        <dbReference type="EMBL" id="VDI23328.1"/>
    </source>
</evidence>
<reference evidence="8" key="1">
    <citation type="submission" date="2018-11" db="EMBL/GenBank/DDBJ databases">
        <authorList>
            <person name="Alioto T."/>
            <person name="Alioto T."/>
        </authorList>
    </citation>
    <scope>NUCLEOTIDE SEQUENCE</scope>
</reference>
<keyword evidence="9" id="KW-1185">Reference proteome</keyword>
<dbReference type="InterPro" id="IPR014716">
    <property type="entry name" value="Fibrinogen_a/b/g_C_1"/>
</dbReference>
<dbReference type="OrthoDB" id="6273946at2759"/>
<dbReference type="InterPro" id="IPR036056">
    <property type="entry name" value="Fibrinogen-like_C"/>
</dbReference>